<keyword evidence="2" id="KW-1185">Reference proteome</keyword>
<proteinExistence type="predicted"/>
<gene>
    <name evidence="1" type="ORF">CLV38_11914</name>
</gene>
<accession>A0A2T0W626</accession>
<evidence type="ECO:0000313" key="1">
    <source>
        <dbReference type="EMBL" id="PRY81004.1"/>
    </source>
</evidence>
<comment type="caution">
    <text evidence="1">The sequence shown here is derived from an EMBL/GenBank/DDBJ whole genome shotgun (WGS) entry which is preliminary data.</text>
</comment>
<name>A0A2T0W626_9LACT</name>
<dbReference type="EMBL" id="PVTO01000019">
    <property type="protein sequence ID" value="PRY81004.1"/>
    <property type="molecule type" value="Genomic_DNA"/>
</dbReference>
<evidence type="ECO:0000313" key="2">
    <source>
        <dbReference type="Proteomes" id="UP000238205"/>
    </source>
</evidence>
<sequence length="99" mass="11852">MIKEQLIGLKRIHEAKNQMAKNEIQHELSSLLVSLSYLEATKRDFTDDWIVFDGEEYELQYRYVINRIQKLQERIERSELNVCSDDSSGYVFHYRNHGQ</sequence>
<dbReference type="RefSeq" id="WP_106194598.1">
    <property type="nucleotide sequence ID" value="NZ_PVTO01000019.1"/>
</dbReference>
<dbReference type="Proteomes" id="UP000238205">
    <property type="component" value="Unassembled WGS sequence"/>
</dbReference>
<reference evidence="1 2" key="1">
    <citation type="submission" date="2018-03" db="EMBL/GenBank/DDBJ databases">
        <title>Genomic Encyclopedia of Archaeal and Bacterial Type Strains, Phase II (KMG-II): from individual species to whole genera.</title>
        <authorList>
            <person name="Goeker M."/>
        </authorList>
    </citation>
    <scope>NUCLEOTIDE SEQUENCE [LARGE SCALE GENOMIC DNA]</scope>
    <source>
        <strain evidence="1 2">DSM 13175</strain>
    </source>
</reference>
<dbReference type="AlphaFoldDB" id="A0A2T0W626"/>
<protein>
    <submittedName>
        <fullName evidence="1">Uncharacterized protein</fullName>
    </submittedName>
</protein>
<organism evidence="1 2">
    <name type="scientific">Alkalibacterium olivapovliticus</name>
    <dbReference type="NCBI Taxonomy" id="99907"/>
    <lineage>
        <taxon>Bacteria</taxon>
        <taxon>Bacillati</taxon>
        <taxon>Bacillota</taxon>
        <taxon>Bacilli</taxon>
        <taxon>Lactobacillales</taxon>
        <taxon>Carnobacteriaceae</taxon>
        <taxon>Alkalibacterium</taxon>
    </lineage>
</organism>
<dbReference type="OrthoDB" id="9842243at2"/>